<organism evidence="1 2">
    <name type="scientific">Trametes sanguinea</name>
    <dbReference type="NCBI Taxonomy" id="158606"/>
    <lineage>
        <taxon>Eukaryota</taxon>
        <taxon>Fungi</taxon>
        <taxon>Dikarya</taxon>
        <taxon>Basidiomycota</taxon>
        <taxon>Agaricomycotina</taxon>
        <taxon>Agaricomycetes</taxon>
        <taxon>Polyporales</taxon>
        <taxon>Polyporaceae</taxon>
        <taxon>Trametes</taxon>
    </lineage>
</organism>
<proteinExistence type="predicted"/>
<dbReference type="Proteomes" id="UP001144978">
    <property type="component" value="Unassembled WGS sequence"/>
</dbReference>
<protein>
    <submittedName>
        <fullName evidence="1">Uncharacterized protein</fullName>
    </submittedName>
</protein>
<name>A0ACC1P9K0_9APHY</name>
<dbReference type="EMBL" id="JANSHE010003056">
    <property type="protein sequence ID" value="KAJ2987928.1"/>
    <property type="molecule type" value="Genomic_DNA"/>
</dbReference>
<comment type="caution">
    <text evidence="1">The sequence shown here is derived from an EMBL/GenBank/DDBJ whole genome shotgun (WGS) entry which is preliminary data.</text>
</comment>
<reference evidence="1" key="1">
    <citation type="submission" date="2022-08" db="EMBL/GenBank/DDBJ databases">
        <title>Genome Sequence of Pycnoporus sanguineus.</title>
        <authorList>
            <person name="Buettner E."/>
        </authorList>
    </citation>
    <scope>NUCLEOTIDE SEQUENCE</scope>
    <source>
        <strain evidence="1">CG-C14</strain>
    </source>
</reference>
<evidence type="ECO:0000313" key="2">
    <source>
        <dbReference type="Proteomes" id="UP001144978"/>
    </source>
</evidence>
<evidence type="ECO:0000313" key="1">
    <source>
        <dbReference type="EMBL" id="KAJ2987928.1"/>
    </source>
</evidence>
<keyword evidence="2" id="KW-1185">Reference proteome</keyword>
<gene>
    <name evidence="1" type="ORF">NUW54_g9278</name>
</gene>
<accession>A0ACC1P9K0</accession>
<sequence>MRLGNTDPQASAANSSANANAQTGQAGSGGGDGNRPSATPTLSASPSKESTNRISPRPPPFTTVPLVSSSSLPNMQHSQSGSWPPQS</sequence>